<dbReference type="STRING" id="121845.A0A1S3CUS2"/>
<evidence type="ECO:0000256" key="2">
    <source>
        <dbReference type="ARBA" id="ARBA00023157"/>
    </source>
</evidence>
<sequence length="188" mass="21240">MLTYEALKIINVPVIHPLIQVPNQLVGAPLGTNVTLQCHVEASPKAINYWTRESGDMIIQNDKYIMQEYSNVYYSVYMKLTICRLSKADLGGYKCISKNSIGDAEGSIRIYEVDLSKRKHLLDVTAKSSNHNRILSEIEFEIEGVGGSDGDRNGSSLYIDIIEPNRAAGVKSRWVMLVLCSLLMRRWW</sequence>
<keyword evidence="1" id="KW-0677">Repeat</keyword>
<dbReference type="RefSeq" id="XP_008468218.1">
    <property type="nucleotide sequence ID" value="XM_008469996.3"/>
</dbReference>
<reference evidence="6" key="1">
    <citation type="submission" date="2025-08" db="UniProtKB">
        <authorList>
            <consortium name="RefSeq"/>
        </authorList>
    </citation>
    <scope>IDENTIFICATION</scope>
</reference>
<dbReference type="AlphaFoldDB" id="A0A1S3CUS2"/>
<evidence type="ECO:0000256" key="1">
    <source>
        <dbReference type="ARBA" id="ARBA00022737"/>
    </source>
</evidence>
<dbReference type="SMART" id="SM00409">
    <property type="entry name" value="IG"/>
    <property type="match status" value="1"/>
</dbReference>
<keyword evidence="5" id="KW-1185">Reference proteome</keyword>
<dbReference type="InterPro" id="IPR013783">
    <property type="entry name" value="Ig-like_fold"/>
</dbReference>
<evidence type="ECO:0000259" key="4">
    <source>
        <dbReference type="PROSITE" id="PS50835"/>
    </source>
</evidence>
<gene>
    <name evidence="6" type="primary">LOC103505640</name>
</gene>
<dbReference type="InterPro" id="IPR051170">
    <property type="entry name" value="Neural/epithelial_adhesion"/>
</dbReference>
<proteinExistence type="predicted"/>
<keyword evidence="2" id="KW-1015">Disulfide bond</keyword>
<dbReference type="GeneID" id="103505640"/>
<organism evidence="5 6">
    <name type="scientific">Diaphorina citri</name>
    <name type="common">Asian citrus psyllid</name>
    <dbReference type="NCBI Taxonomy" id="121845"/>
    <lineage>
        <taxon>Eukaryota</taxon>
        <taxon>Metazoa</taxon>
        <taxon>Ecdysozoa</taxon>
        <taxon>Arthropoda</taxon>
        <taxon>Hexapoda</taxon>
        <taxon>Insecta</taxon>
        <taxon>Pterygota</taxon>
        <taxon>Neoptera</taxon>
        <taxon>Paraneoptera</taxon>
        <taxon>Hemiptera</taxon>
        <taxon>Sternorrhyncha</taxon>
        <taxon>Psylloidea</taxon>
        <taxon>Psyllidae</taxon>
        <taxon>Diaphorininae</taxon>
        <taxon>Diaphorina</taxon>
    </lineage>
</organism>
<dbReference type="Proteomes" id="UP000079169">
    <property type="component" value="Unplaced"/>
</dbReference>
<dbReference type="FunFam" id="2.60.40.10:FF:000376">
    <property type="entry name" value="CLUMA_CG000981, isoform A"/>
    <property type="match status" value="1"/>
</dbReference>
<feature type="domain" description="Ig-like" evidence="4">
    <location>
        <begin position="17"/>
        <end position="116"/>
    </location>
</feature>
<dbReference type="PANTHER" id="PTHR12231:SF87">
    <property type="entry name" value="DPR-INTERACTING PROTEIN BETA, ISOFORM C"/>
    <property type="match status" value="1"/>
</dbReference>
<dbReference type="SUPFAM" id="SSF48726">
    <property type="entry name" value="Immunoglobulin"/>
    <property type="match status" value="1"/>
</dbReference>
<dbReference type="PANTHER" id="PTHR12231">
    <property type="entry name" value="CTX-RELATED TYPE I TRANSMEMBRANE PROTEIN"/>
    <property type="match status" value="1"/>
</dbReference>
<evidence type="ECO:0000313" key="6">
    <source>
        <dbReference type="RefSeq" id="XP_008468218.1"/>
    </source>
</evidence>
<name>A0A1S3CUS2_DIACI</name>
<dbReference type="KEGG" id="dci:103505640"/>
<dbReference type="Pfam" id="PF13927">
    <property type="entry name" value="Ig_3"/>
    <property type="match status" value="1"/>
</dbReference>
<protein>
    <submittedName>
        <fullName evidence="6">Lachesin-like</fullName>
    </submittedName>
</protein>
<evidence type="ECO:0000313" key="5">
    <source>
        <dbReference type="Proteomes" id="UP000079169"/>
    </source>
</evidence>
<dbReference type="Gene3D" id="2.60.40.10">
    <property type="entry name" value="Immunoglobulins"/>
    <property type="match status" value="1"/>
</dbReference>
<dbReference type="InterPro" id="IPR007110">
    <property type="entry name" value="Ig-like_dom"/>
</dbReference>
<dbReference type="PaxDb" id="121845-A0A1S3CUS2"/>
<keyword evidence="3" id="KW-0393">Immunoglobulin domain</keyword>
<dbReference type="InterPro" id="IPR003599">
    <property type="entry name" value="Ig_sub"/>
</dbReference>
<dbReference type="InterPro" id="IPR036179">
    <property type="entry name" value="Ig-like_dom_sf"/>
</dbReference>
<dbReference type="PROSITE" id="PS50835">
    <property type="entry name" value="IG_LIKE"/>
    <property type="match status" value="1"/>
</dbReference>
<dbReference type="GO" id="GO:0043005">
    <property type="term" value="C:neuron projection"/>
    <property type="evidence" value="ECO:0007669"/>
    <property type="project" value="TreeGrafter"/>
</dbReference>
<evidence type="ECO:0000256" key="3">
    <source>
        <dbReference type="ARBA" id="ARBA00023319"/>
    </source>
</evidence>
<accession>A0A1S3CUS2</accession>